<evidence type="ECO:0000313" key="6">
    <source>
        <dbReference type="Proteomes" id="UP001227317"/>
    </source>
</evidence>
<dbReference type="InterPro" id="IPR029063">
    <property type="entry name" value="SAM-dependent_MTases_sf"/>
</dbReference>
<dbReference type="Proteomes" id="UP001227317">
    <property type="component" value="Unassembled WGS sequence"/>
</dbReference>
<dbReference type="Gene3D" id="3.40.50.150">
    <property type="entry name" value="Vaccinia Virus protein VP39"/>
    <property type="match status" value="1"/>
</dbReference>
<dbReference type="InterPro" id="IPR051052">
    <property type="entry name" value="Diverse_substrate_MTase"/>
</dbReference>
<dbReference type="PANTHER" id="PTHR44942:SF4">
    <property type="entry name" value="METHYLTRANSFERASE TYPE 11 DOMAIN-CONTAINING PROTEIN"/>
    <property type="match status" value="1"/>
</dbReference>
<evidence type="ECO:0000313" key="5">
    <source>
        <dbReference type="EMBL" id="MDQ2104241.1"/>
    </source>
</evidence>
<keyword evidence="3" id="KW-0808">Transferase</keyword>
<evidence type="ECO:0000256" key="1">
    <source>
        <dbReference type="ARBA" id="ARBA00008361"/>
    </source>
</evidence>
<sequence>MSADTVKHGDFTGLAKDYAQYRPAYSETVLSAILGLVGKTPGEIDAADVGAGTGIWTRMLARRGLRSVTAVEPNADMRQHGAADPDNGAISWRAGSAEHTSLADGSADLVSMASSFHWADFDVATAEFHRVLRPGGHFIALWNPRLIEANPLLVRIEEHLRALAPDLKRVSSGRSGIAATLTERLWTCPRFDDVVYLEGRHTVDLSVAHYLGAWRSVNDIQVQLGPQRFADFLDFVADLLKRETAVTTTYLTRAWVARRA</sequence>
<proteinExistence type="inferred from homology"/>
<evidence type="ECO:0000259" key="4">
    <source>
        <dbReference type="Pfam" id="PF08241"/>
    </source>
</evidence>
<evidence type="ECO:0000256" key="3">
    <source>
        <dbReference type="ARBA" id="ARBA00022679"/>
    </source>
</evidence>
<evidence type="ECO:0000256" key="2">
    <source>
        <dbReference type="ARBA" id="ARBA00022603"/>
    </source>
</evidence>
<keyword evidence="6" id="KW-1185">Reference proteome</keyword>
<dbReference type="InterPro" id="IPR013216">
    <property type="entry name" value="Methyltransf_11"/>
</dbReference>
<comment type="similarity">
    <text evidence="1">Belongs to the methyltransferase superfamily.</text>
</comment>
<dbReference type="Pfam" id="PF08241">
    <property type="entry name" value="Methyltransf_11"/>
    <property type="match status" value="1"/>
</dbReference>
<reference evidence="5 6" key="1">
    <citation type="submission" date="2023-06" db="EMBL/GenBank/DDBJ databases">
        <title>Azospirillum isscasensis sp.nov, a bacterium isolated from rhizosphere soil of rice.</title>
        <authorList>
            <person name="Wang H."/>
        </authorList>
    </citation>
    <scope>NUCLEOTIDE SEQUENCE [LARGE SCALE GENOMIC DNA]</scope>
    <source>
        <strain evidence="5 6">C340-1</strain>
    </source>
</reference>
<organism evidence="5 6">
    <name type="scientific">Azospirillum isscasi</name>
    <dbReference type="NCBI Taxonomy" id="3053926"/>
    <lineage>
        <taxon>Bacteria</taxon>
        <taxon>Pseudomonadati</taxon>
        <taxon>Pseudomonadota</taxon>
        <taxon>Alphaproteobacteria</taxon>
        <taxon>Rhodospirillales</taxon>
        <taxon>Azospirillaceae</taxon>
        <taxon>Azospirillum</taxon>
    </lineage>
</organism>
<protein>
    <submittedName>
        <fullName evidence="5">Class I SAM-dependent methyltransferase</fullName>
    </submittedName>
</protein>
<dbReference type="EMBL" id="JAUJFI010000078">
    <property type="protein sequence ID" value="MDQ2104241.1"/>
    <property type="molecule type" value="Genomic_DNA"/>
</dbReference>
<dbReference type="SUPFAM" id="SSF53335">
    <property type="entry name" value="S-adenosyl-L-methionine-dependent methyltransferases"/>
    <property type="match status" value="1"/>
</dbReference>
<dbReference type="CDD" id="cd02440">
    <property type="entry name" value="AdoMet_MTases"/>
    <property type="match status" value="1"/>
</dbReference>
<gene>
    <name evidence="5" type="ORF">QSG27_16180</name>
</gene>
<dbReference type="GO" id="GO:0008168">
    <property type="term" value="F:methyltransferase activity"/>
    <property type="evidence" value="ECO:0007669"/>
    <property type="project" value="UniProtKB-KW"/>
</dbReference>
<dbReference type="GO" id="GO:0032259">
    <property type="term" value="P:methylation"/>
    <property type="evidence" value="ECO:0007669"/>
    <property type="project" value="UniProtKB-KW"/>
</dbReference>
<name>A0ABU0WJ41_9PROT</name>
<dbReference type="PANTHER" id="PTHR44942">
    <property type="entry name" value="METHYLTRANSF_11 DOMAIN-CONTAINING PROTEIN"/>
    <property type="match status" value="1"/>
</dbReference>
<accession>A0ABU0WJ41</accession>
<keyword evidence="2 5" id="KW-0489">Methyltransferase</keyword>
<comment type="caution">
    <text evidence="5">The sequence shown here is derived from an EMBL/GenBank/DDBJ whole genome shotgun (WGS) entry which is preliminary data.</text>
</comment>
<feature type="domain" description="Methyltransferase type 11" evidence="4">
    <location>
        <begin position="48"/>
        <end position="139"/>
    </location>
</feature>
<dbReference type="RefSeq" id="WP_306707851.1">
    <property type="nucleotide sequence ID" value="NZ_JAUJFI010000078.1"/>
</dbReference>